<evidence type="ECO:0000313" key="3">
    <source>
        <dbReference type="Proteomes" id="UP001603857"/>
    </source>
</evidence>
<protein>
    <submittedName>
        <fullName evidence="2">Uncharacterized protein</fullName>
    </submittedName>
</protein>
<dbReference type="EMBL" id="JBGMDY010000001">
    <property type="protein sequence ID" value="KAL2348431.1"/>
    <property type="molecule type" value="Genomic_DNA"/>
</dbReference>
<keyword evidence="1" id="KW-1133">Transmembrane helix</keyword>
<accession>A0ABD1NJW9</accession>
<keyword evidence="1" id="KW-0472">Membrane</keyword>
<evidence type="ECO:0000256" key="1">
    <source>
        <dbReference type="SAM" id="Phobius"/>
    </source>
</evidence>
<evidence type="ECO:0000313" key="2">
    <source>
        <dbReference type="EMBL" id="KAL2348431.1"/>
    </source>
</evidence>
<organism evidence="2 3">
    <name type="scientific">Flemingia macrophylla</name>
    <dbReference type="NCBI Taxonomy" id="520843"/>
    <lineage>
        <taxon>Eukaryota</taxon>
        <taxon>Viridiplantae</taxon>
        <taxon>Streptophyta</taxon>
        <taxon>Embryophyta</taxon>
        <taxon>Tracheophyta</taxon>
        <taxon>Spermatophyta</taxon>
        <taxon>Magnoliopsida</taxon>
        <taxon>eudicotyledons</taxon>
        <taxon>Gunneridae</taxon>
        <taxon>Pentapetalae</taxon>
        <taxon>rosids</taxon>
        <taxon>fabids</taxon>
        <taxon>Fabales</taxon>
        <taxon>Fabaceae</taxon>
        <taxon>Papilionoideae</taxon>
        <taxon>50 kb inversion clade</taxon>
        <taxon>NPAAA clade</taxon>
        <taxon>indigoferoid/millettioid clade</taxon>
        <taxon>Phaseoleae</taxon>
        <taxon>Flemingia</taxon>
    </lineage>
</organism>
<reference evidence="2 3" key="1">
    <citation type="submission" date="2024-08" db="EMBL/GenBank/DDBJ databases">
        <title>Insights into the chromosomal genome structure of Flemingia macrophylla.</title>
        <authorList>
            <person name="Ding Y."/>
            <person name="Zhao Y."/>
            <person name="Bi W."/>
            <person name="Wu M."/>
            <person name="Zhao G."/>
            <person name="Gong Y."/>
            <person name="Li W."/>
            <person name="Zhang P."/>
        </authorList>
    </citation>
    <scope>NUCLEOTIDE SEQUENCE [LARGE SCALE GENOMIC DNA]</scope>
    <source>
        <strain evidence="2">DYQJB</strain>
        <tissue evidence="2">Leaf</tissue>
    </source>
</reference>
<keyword evidence="1" id="KW-0812">Transmembrane</keyword>
<proteinExistence type="predicted"/>
<sequence>MSSSIRIQPPGIVRYFNNVCFKTYRNIKHTFLFKPNISFRTILFEVTNLLTEEAFLVLLNLALIHFHRGFVLLVFLS</sequence>
<name>A0ABD1NJW9_9FABA</name>
<gene>
    <name evidence="2" type="ORF">Fmac_002431</name>
</gene>
<comment type="caution">
    <text evidence="2">The sequence shown here is derived from an EMBL/GenBank/DDBJ whole genome shotgun (WGS) entry which is preliminary data.</text>
</comment>
<keyword evidence="3" id="KW-1185">Reference proteome</keyword>
<feature type="transmembrane region" description="Helical" evidence="1">
    <location>
        <begin position="54"/>
        <end position="76"/>
    </location>
</feature>
<dbReference type="Proteomes" id="UP001603857">
    <property type="component" value="Unassembled WGS sequence"/>
</dbReference>
<dbReference type="AlphaFoldDB" id="A0ABD1NJW9"/>